<evidence type="ECO:0000256" key="1">
    <source>
        <dbReference type="ARBA" id="ARBA00013258"/>
    </source>
</evidence>
<evidence type="ECO:0000256" key="3">
    <source>
        <dbReference type="ARBA" id="ARBA00023315"/>
    </source>
</evidence>
<sequence>MTKQTAVVICPGRGTYNKEELGYLGRYHSDKQAMLEVIDQYRRSQGQPSITELDAMSAYKLPVHTAGENASALIYACARGDFAAIDRDKYDIVAVTGNSMGWYIALAMAEALDEQGAIELINTMGSMMSGGVIGGQMIYPISDDNWHEDSTQKVQIMQWMEEANQLPGCEVYPSIWLGGYLVLGGNEAGLKAMEQRLPRLQDRYPMRLYNHAAFHTPLLASVSQKAFEQLPAHLFKRPQLPLIDGEGRIWQPHSTDTAALHRYTLDTQVVAPYDYSKAIEVAIKEFAPDKLIILGPGATLGGATAQVLIKHLWHKLQNKQDFIQQQQQEPLLLAMGLEGQRQGVTG</sequence>
<dbReference type="EC" id="2.3.1.39" evidence="1"/>
<name>A0A917YVQ5_9ALTE</name>
<dbReference type="AlphaFoldDB" id="A0A917YVQ5"/>
<evidence type="ECO:0000313" key="6">
    <source>
        <dbReference type="Proteomes" id="UP000606935"/>
    </source>
</evidence>
<protein>
    <recommendedName>
        <fullName evidence="1">[acyl-carrier-protein] S-malonyltransferase</fullName>
        <ecNumber evidence="1">2.3.1.39</ecNumber>
    </recommendedName>
</protein>
<proteinExistence type="predicted"/>
<dbReference type="SUPFAM" id="SSF52151">
    <property type="entry name" value="FabD/lysophospholipase-like"/>
    <property type="match status" value="1"/>
</dbReference>
<organism evidence="5 6">
    <name type="scientific">Bowmanella pacifica</name>
    <dbReference type="NCBI Taxonomy" id="502051"/>
    <lineage>
        <taxon>Bacteria</taxon>
        <taxon>Pseudomonadati</taxon>
        <taxon>Pseudomonadota</taxon>
        <taxon>Gammaproteobacteria</taxon>
        <taxon>Alteromonadales</taxon>
        <taxon>Alteromonadaceae</taxon>
        <taxon>Bowmanella</taxon>
    </lineage>
</organism>
<dbReference type="Gene3D" id="3.30.70.250">
    <property type="entry name" value="Malonyl-CoA ACP transacylase, ACP-binding"/>
    <property type="match status" value="1"/>
</dbReference>
<keyword evidence="2" id="KW-0808">Transferase</keyword>
<keyword evidence="3" id="KW-0012">Acyltransferase</keyword>
<dbReference type="GO" id="GO:0004314">
    <property type="term" value="F:[acyl-carrier-protein] S-malonyltransferase activity"/>
    <property type="evidence" value="ECO:0007669"/>
    <property type="project" value="UniProtKB-EC"/>
</dbReference>
<dbReference type="EMBL" id="BMLS01000001">
    <property type="protein sequence ID" value="GGO65619.1"/>
    <property type="molecule type" value="Genomic_DNA"/>
</dbReference>
<dbReference type="GO" id="GO:0006633">
    <property type="term" value="P:fatty acid biosynthetic process"/>
    <property type="evidence" value="ECO:0007669"/>
    <property type="project" value="TreeGrafter"/>
</dbReference>
<dbReference type="Proteomes" id="UP000606935">
    <property type="component" value="Unassembled WGS sequence"/>
</dbReference>
<dbReference type="PANTHER" id="PTHR42681:SF1">
    <property type="entry name" value="MALONYL-COA-ACYL CARRIER PROTEIN TRANSACYLASE, MITOCHONDRIAL"/>
    <property type="match status" value="1"/>
</dbReference>
<dbReference type="RefSeq" id="WP_188690588.1">
    <property type="nucleotide sequence ID" value="NZ_BMLS01000001.1"/>
</dbReference>
<comment type="caution">
    <text evidence="5">The sequence shown here is derived from an EMBL/GenBank/DDBJ whole genome shotgun (WGS) entry which is preliminary data.</text>
</comment>
<accession>A0A917YVQ5</accession>
<gene>
    <name evidence="5" type="ORF">GCM10010982_07850</name>
</gene>
<dbReference type="InterPro" id="IPR050858">
    <property type="entry name" value="Mal-CoA-ACP_Trans/PKS_FabD"/>
</dbReference>
<keyword evidence="6" id="KW-1185">Reference proteome</keyword>
<reference evidence="5" key="2">
    <citation type="submission" date="2020-09" db="EMBL/GenBank/DDBJ databases">
        <authorList>
            <person name="Sun Q."/>
            <person name="Zhou Y."/>
        </authorList>
    </citation>
    <scope>NUCLEOTIDE SEQUENCE</scope>
    <source>
        <strain evidence="5">CGMCC 1.7086</strain>
    </source>
</reference>
<evidence type="ECO:0000313" key="5">
    <source>
        <dbReference type="EMBL" id="GGO65619.1"/>
    </source>
</evidence>
<comment type="catalytic activity">
    <reaction evidence="4">
        <text>holo-[ACP] + malonyl-CoA = malonyl-[ACP] + CoA</text>
        <dbReference type="Rhea" id="RHEA:41792"/>
        <dbReference type="Rhea" id="RHEA-COMP:9623"/>
        <dbReference type="Rhea" id="RHEA-COMP:9685"/>
        <dbReference type="ChEBI" id="CHEBI:57287"/>
        <dbReference type="ChEBI" id="CHEBI:57384"/>
        <dbReference type="ChEBI" id="CHEBI:64479"/>
        <dbReference type="ChEBI" id="CHEBI:78449"/>
        <dbReference type="EC" id="2.3.1.39"/>
    </reaction>
</comment>
<dbReference type="Gene3D" id="3.40.366.10">
    <property type="entry name" value="Malonyl-Coenzyme A Acyl Carrier Protein, domain 2"/>
    <property type="match status" value="1"/>
</dbReference>
<dbReference type="InterPro" id="IPR001227">
    <property type="entry name" value="Ac_transferase_dom_sf"/>
</dbReference>
<reference evidence="5" key="1">
    <citation type="journal article" date="2014" name="Int. J. Syst. Evol. Microbiol.">
        <title>Complete genome sequence of Corynebacterium casei LMG S-19264T (=DSM 44701T), isolated from a smear-ripened cheese.</title>
        <authorList>
            <consortium name="US DOE Joint Genome Institute (JGI-PGF)"/>
            <person name="Walter F."/>
            <person name="Albersmeier A."/>
            <person name="Kalinowski J."/>
            <person name="Ruckert C."/>
        </authorList>
    </citation>
    <scope>NUCLEOTIDE SEQUENCE</scope>
    <source>
        <strain evidence="5">CGMCC 1.7086</strain>
    </source>
</reference>
<dbReference type="InterPro" id="IPR016035">
    <property type="entry name" value="Acyl_Trfase/lysoPLipase"/>
</dbReference>
<dbReference type="PANTHER" id="PTHR42681">
    <property type="entry name" value="MALONYL-COA-ACYL CARRIER PROTEIN TRANSACYLASE, MITOCHONDRIAL"/>
    <property type="match status" value="1"/>
</dbReference>
<evidence type="ECO:0000256" key="4">
    <source>
        <dbReference type="ARBA" id="ARBA00048462"/>
    </source>
</evidence>
<evidence type="ECO:0000256" key="2">
    <source>
        <dbReference type="ARBA" id="ARBA00022679"/>
    </source>
</evidence>